<dbReference type="AlphaFoldDB" id="A0A0M0BTF8"/>
<dbReference type="Proteomes" id="UP000054016">
    <property type="component" value="Unassembled WGS sequence"/>
</dbReference>
<gene>
    <name evidence="1" type="ORF">AC478_01790</name>
</gene>
<evidence type="ECO:0000313" key="2">
    <source>
        <dbReference type="Proteomes" id="UP000054016"/>
    </source>
</evidence>
<evidence type="ECO:0000313" key="1">
    <source>
        <dbReference type="EMBL" id="KON31903.1"/>
    </source>
</evidence>
<protein>
    <submittedName>
        <fullName evidence="1">Uncharacterized protein</fullName>
    </submittedName>
</protein>
<reference evidence="2" key="1">
    <citation type="submission" date="2015-06" db="EMBL/GenBank/DDBJ databases">
        <title>New insights into the roles of widespread benthic archaea in carbon and nitrogen cycling.</title>
        <authorList>
            <person name="Lazar C.S."/>
            <person name="Baker B.J."/>
            <person name="Seitz K.W."/>
            <person name="Hyde A.S."/>
            <person name="Dick G.J."/>
            <person name="Hinrichs K.-U."/>
            <person name="Teske A.P."/>
        </authorList>
    </citation>
    <scope>NUCLEOTIDE SEQUENCE [LARGE SCALE GENOMIC DNA]</scope>
</reference>
<accession>A0A0M0BTF8</accession>
<organism evidence="1 2">
    <name type="scientific">miscellaneous Crenarchaeota group-1 archaeon SG8-32-3</name>
    <dbReference type="NCBI Taxonomy" id="1685125"/>
    <lineage>
        <taxon>Archaea</taxon>
        <taxon>Candidatus Bathyarchaeota</taxon>
        <taxon>MCG-1</taxon>
    </lineage>
</organism>
<sequence length="62" mass="7515">MAEKEKIFSWLFVNTIPLLYEEKKIERQSKIETWLNLYQLTRELNIQQPEQKVTNSPINYVS</sequence>
<proteinExistence type="predicted"/>
<comment type="caution">
    <text evidence="1">The sequence shown here is derived from an EMBL/GenBank/DDBJ whole genome shotgun (WGS) entry which is preliminary data.</text>
</comment>
<dbReference type="EMBL" id="LFWV01000019">
    <property type="protein sequence ID" value="KON31903.1"/>
    <property type="molecule type" value="Genomic_DNA"/>
</dbReference>
<name>A0A0M0BTF8_9ARCH</name>